<dbReference type="PANTHER" id="PTHR12942:SF2">
    <property type="entry name" value="PRE-MRNA-SPLICING FACTOR SLU7"/>
    <property type="match status" value="1"/>
</dbReference>
<comment type="subcellular location">
    <subcellularLocation>
        <location evidence="1 7">Nucleus</location>
    </subcellularLocation>
</comment>
<dbReference type="RefSeq" id="XP_018003218.1">
    <property type="nucleotide sequence ID" value="XM_018147143.1"/>
</dbReference>
<sequence length="506" mass="55944">MPPTNPPPAQDTSRNEYIPSFISQKPFYVTDDIQGDADYLEHQRLHAAPKDTLDKAKWYDRGKKLGPAATKFRKGACENCGAMTHKTKECLSRPRKTGAKYTGKDIQADEAVDSVKLGWDAKRDRWNGYDPKEYDAVVKEYEDLEAIKKATSSQKAPEDGDIADSDVRYGEETDMGRSQPTSTRQLRLREDTAGYLKNLDLDSARYDPKTRSMDTETKQDTGGDLADQGFMRPSESEAFERAQKYAWESQESNLPNASKLHLQANPTEGALLIKKLEAEATAKKDAQRQYLLSKYGAGDGIPQITASDAGATKSITQPATTAKRKAITATSAYTEYTSTGLPINSSTKTAPVARSKYPEDVHPNNHTSIFGSWWTNFTWGYACCHSTVRNSYCTGEEGKVAFAEAEGRRKGIDLLQVENGSEKANAEVADAESNTAADAPSAAVVNRSEKQQKEQDERDSGRTKKRTIFELQSGISEEEMEAYKRSKLSAQDPMAAMLGRDELVEG</sequence>
<feature type="region of interest" description="Disordered" evidence="8">
    <location>
        <begin position="431"/>
        <end position="506"/>
    </location>
</feature>
<keyword evidence="6 7" id="KW-0539">Nucleus</keyword>
<evidence type="ECO:0000256" key="1">
    <source>
        <dbReference type="ARBA" id="ARBA00004123"/>
    </source>
</evidence>
<dbReference type="GO" id="GO:0005681">
    <property type="term" value="C:spliceosomal complex"/>
    <property type="evidence" value="ECO:0007669"/>
    <property type="project" value="UniProtKB-UniRule"/>
</dbReference>
<evidence type="ECO:0000256" key="5">
    <source>
        <dbReference type="ARBA" id="ARBA00023187"/>
    </source>
</evidence>
<evidence type="ECO:0000256" key="7">
    <source>
        <dbReference type="RuleBase" id="RU367071"/>
    </source>
</evidence>
<dbReference type="InterPro" id="IPR021715">
    <property type="entry name" value="Slu7_dom"/>
</dbReference>
<accession>A0A0N1H8I8</accession>
<gene>
    <name evidence="10" type="ORF">AB675_6822</name>
</gene>
<comment type="function">
    <text evidence="7">Involved in pre-mRNA splicing.</text>
</comment>
<feature type="compositionally biased region" description="Polar residues" evidence="8">
    <location>
        <begin position="176"/>
        <end position="185"/>
    </location>
</feature>
<feature type="compositionally biased region" description="Basic and acidic residues" evidence="8">
    <location>
        <begin position="165"/>
        <end position="175"/>
    </location>
</feature>
<name>A0A0N1H8I8_9EURO</name>
<evidence type="ECO:0000256" key="2">
    <source>
        <dbReference type="ARBA" id="ARBA00007203"/>
    </source>
</evidence>
<dbReference type="EMBL" id="LFJN01000005">
    <property type="protein sequence ID" value="KPI43255.1"/>
    <property type="molecule type" value="Genomic_DNA"/>
</dbReference>
<evidence type="ECO:0000256" key="8">
    <source>
        <dbReference type="SAM" id="MobiDB-lite"/>
    </source>
</evidence>
<feature type="domain" description="Pre-mRNA-splicing factor SLU7" evidence="9">
    <location>
        <begin position="117"/>
        <end position="372"/>
    </location>
</feature>
<feature type="compositionally biased region" description="Basic and acidic residues" evidence="8">
    <location>
        <begin position="447"/>
        <end position="462"/>
    </location>
</feature>
<dbReference type="AlphaFoldDB" id="A0A0N1H8I8"/>
<keyword evidence="4 7" id="KW-0747">Spliceosome</keyword>
<evidence type="ECO:0000256" key="6">
    <source>
        <dbReference type="ARBA" id="ARBA00023242"/>
    </source>
</evidence>
<evidence type="ECO:0000313" key="11">
    <source>
        <dbReference type="Proteomes" id="UP000038010"/>
    </source>
</evidence>
<evidence type="ECO:0000259" key="9">
    <source>
        <dbReference type="Pfam" id="PF11708"/>
    </source>
</evidence>
<evidence type="ECO:0000256" key="4">
    <source>
        <dbReference type="ARBA" id="ARBA00022728"/>
    </source>
</evidence>
<reference evidence="10 11" key="1">
    <citation type="submission" date="2015-06" db="EMBL/GenBank/DDBJ databases">
        <title>Draft genome of the ant-associated black yeast Phialophora attae CBS 131958.</title>
        <authorList>
            <person name="Moreno L.F."/>
            <person name="Stielow B.J."/>
            <person name="de Hoog S."/>
            <person name="Vicente V.A."/>
            <person name="Weiss V.A."/>
            <person name="de Vries M."/>
            <person name="Cruz L.M."/>
            <person name="Souza E.M."/>
        </authorList>
    </citation>
    <scope>NUCLEOTIDE SEQUENCE [LARGE SCALE GENOMIC DNA]</scope>
    <source>
        <strain evidence="10 11">CBS 131958</strain>
    </source>
</reference>
<evidence type="ECO:0000256" key="3">
    <source>
        <dbReference type="ARBA" id="ARBA00022664"/>
    </source>
</evidence>
<feature type="region of interest" description="Disordered" evidence="8">
    <location>
        <begin position="203"/>
        <end position="230"/>
    </location>
</feature>
<proteinExistence type="inferred from homology"/>
<feature type="region of interest" description="Disordered" evidence="8">
    <location>
        <begin position="150"/>
        <end position="191"/>
    </location>
</feature>
<dbReference type="GO" id="GO:0030628">
    <property type="term" value="F:pre-mRNA 3'-splice site binding"/>
    <property type="evidence" value="ECO:0007669"/>
    <property type="project" value="UniProtKB-UniRule"/>
</dbReference>
<dbReference type="PANTHER" id="PTHR12942">
    <property type="entry name" value="STEP II SPLICING FACTOR SLU7"/>
    <property type="match status" value="1"/>
</dbReference>
<keyword evidence="5 7" id="KW-0508">mRNA splicing</keyword>
<keyword evidence="3 7" id="KW-0507">mRNA processing</keyword>
<dbReference type="GeneID" id="28739023"/>
<dbReference type="InterPro" id="IPR039974">
    <property type="entry name" value="Splicing_factor_SLU7"/>
</dbReference>
<dbReference type="OrthoDB" id="249612at2759"/>
<dbReference type="Pfam" id="PF11708">
    <property type="entry name" value="Slu7"/>
    <property type="match status" value="1"/>
</dbReference>
<protein>
    <recommendedName>
        <fullName evidence="7">Pre-mRNA-splicing factor SLU7</fullName>
    </recommendedName>
</protein>
<comment type="caution">
    <text evidence="10">The sequence shown here is derived from an EMBL/GenBank/DDBJ whole genome shotgun (WGS) entry which is preliminary data.</text>
</comment>
<keyword evidence="11" id="KW-1185">Reference proteome</keyword>
<dbReference type="VEuPathDB" id="FungiDB:AB675_6822"/>
<evidence type="ECO:0000313" key="10">
    <source>
        <dbReference type="EMBL" id="KPI43255.1"/>
    </source>
</evidence>
<dbReference type="STRING" id="1664694.A0A0N1H8I8"/>
<comment type="similarity">
    <text evidence="2 7">Belongs to the SLU7 family.</text>
</comment>
<dbReference type="Proteomes" id="UP000038010">
    <property type="component" value="Unassembled WGS sequence"/>
</dbReference>
<dbReference type="GO" id="GO:0000398">
    <property type="term" value="P:mRNA splicing, via spliceosome"/>
    <property type="evidence" value="ECO:0007669"/>
    <property type="project" value="UniProtKB-UniRule"/>
</dbReference>
<organism evidence="10 11">
    <name type="scientific">Cyphellophora attinorum</name>
    <dbReference type="NCBI Taxonomy" id="1664694"/>
    <lineage>
        <taxon>Eukaryota</taxon>
        <taxon>Fungi</taxon>
        <taxon>Dikarya</taxon>
        <taxon>Ascomycota</taxon>
        <taxon>Pezizomycotina</taxon>
        <taxon>Eurotiomycetes</taxon>
        <taxon>Chaetothyriomycetidae</taxon>
        <taxon>Chaetothyriales</taxon>
        <taxon>Cyphellophoraceae</taxon>
        <taxon>Cyphellophora</taxon>
    </lineage>
</organism>
<comment type="subunit">
    <text evidence="7">Associated with the spliceosome.</text>
</comment>
<feature type="compositionally biased region" description="Basic and acidic residues" evidence="8">
    <location>
        <begin position="203"/>
        <end position="221"/>
    </location>
</feature>